<dbReference type="SUPFAM" id="SSF50118">
    <property type="entry name" value="Cell growth inhibitor/plasmid maintenance toxic component"/>
    <property type="match status" value="1"/>
</dbReference>
<accession>A0A8A2VA94</accession>
<dbReference type="RefSeq" id="WP_207287605.1">
    <property type="nucleotide sequence ID" value="NZ_CP071462.1"/>
</dbReference>
<evidence type="ECO:0000313" key="1">
    <source>
        <dbReference type="EMBL" id="QSW97986.1"/>
    </source>
</evidence>
<sequence>MTSDLERCDVCYGADAFKGADYSRPWVIISNESSPFQGEQYIVLALTTRTWHDGFVRIPDDAWIVGGTPKSSSIVPWSVETIDADDIEFRQGRLEADFVDETVAQLTEYVTRR</sequence>
<dbReference type="EMBL" id="CP071462">
    <property type="protein sequence ID" value="QSW97986.1"/>
    <property type="molecule type" value="Genomic_DNA"/>
</dbReference>
<dbReference type="KEGG" id="hakz:J0X25_11220"/>
<evidence type="ECO:0000313" key="2">
    <source>
        <dbReference type="Proteomes" id="UP000663203"/>
    </source>
</evidence>
<dbReference type="Proteomes" id="UP000663203">
    <property type="component" value="Chromosome"/>
</dbReference>
<reference evidence="1 2" key="1">
    <citation type="submission" date="2021-03" db="EMBL/GenBank/DDBJ databases">
        <title>Haloterrigena longa sp. nov. and Haloterrigena limicola sp. nov., extremely halophilic archaea isolated from a salt lake.</title>
        <authorList>
            <person name="Henglin C."/>
        </authorList>
    </citation>
    <scope>NUCLEOTIDE SEQUENCE [LARGE SCALE GENOMIC DNA]</scope>
    <source>
        <strain evidence="1 2">KZCA68</strain>
    </source>
</reference>
<gene>
    <name evidence="1" type="ORF">J0X25_11220</name>
</gene>
<dbReference type="AlphaFoldDB" id="A0A8A2VA94"/>
<proteinExistence type="predicted"/>
<keyword evidence="2" id="KW-1185">Reference proteome</keyword>
<name>A0A8A2VA94_9EURY</name>
<protein>
    <submittedName>
        <fullName evidence="1">Type II toxin-antitoxin system PemK/MazF family toxin</fullName>
    </submittedName>
</protein>
<organism evidence="1 2">
    <name type="scientific">Haloterrigena alkaliphila</name>
    <dbReference type="NCBI Taxonomy" id="2816475"/>
    <lineage>
        <taxon>Archaea</taxon>
        <taxon>Methanobacteriati</taxon>
        <taxon>Methanobacteriota</taxon>
        <taxon>Stenosarchaea group</taxon>
        <taxon>Halobacteria</taxon>
        <taxon>Halobacteriales</taxon>
        <taxon>Natrialbaceae</taxon>
        <taxon>Haloterrigena</taxon>
    </lineage>
</organism>
<dbReference type="GeneID" id="63187883"/>